<dbReference type="InterPro" id="IPR058582">
    <property type="entry name" value="KH_NusA_2nd"/>
</dbReference>
<dbReference type="SUPFAM" id="SSF54814">
    <property type="entry name" value="Prokaryotic type KH domain (KH-domain type II)"/>
    <property type="match status" value="2"/>
</dbReference>
<dbReference type="InterPro" id="IPR036555">
    <property type="entry name" value="NusA_N_sf"/>
</dbReference>
<dbReference type="InterPro" id="IPR004087">
    <property type="entry name" value="KH_dom"/>
</dbReference>
<dbReference type="GO" id="GO:0031564">
    <property type="term" value="P:transcription antitermination"/>
    <property type="evidence" value="ECO:0007669"/>
    <property type="project" value="UniProtKB-UniRule"/>
</dbReference>
<dbReference type="GO" id="GO:0003723">
    <property type="term" value="F:RNA binding"/>
    <property type="evidence" value="ECO:0007669"/>
    <property type="project" value="UniProtKB-UniRule"/>
</dbReference>
<dbReference type="Pfam" id="PF26594">
    <property type="entry name" value="KH_NusA_2nd"/>
    <property type="match status" value="1"/>
</dbReference>
<dbReference type="FunFam" id="3.30.1480.10:FF:000002">
    <property type="entry name" value="Transcription termination/antitermination protein NusA"/>
    <property type="match status" value="1"/>
</dbReference>
<dbReference type="Gene3D" id="2.40.50.140">
    <property type="entry name" value="Nucleic acid-binding proteins"/>
    <property type="match status" value="1"/>
</dbReference>
<dbReference type="InterPro" id="IPR015946">
    <property type="entry name" value="KH_dom-like_a/b"/>
</dbReference>
<evidence type="ECO:0000256" key="4">
    <source>
        <dbReference type="ARBA" id="ARBA00022884"/>
    </source>
</evidence>
<reference evidence="10" key="1">
    <citation type="submission" date="2020-10" db="EMBL/GenBank/DDBJ databases">
        <authorList>
            <person name="Gilroy R."/>
        </authorList>
    </citation>
    <scope>NUCLEOTIDE SEQUENCE</scope>
    <source>
        <strain evidence="10">CHK152-2871</strain>
    </source>
</reference>
<evidence type="ECO:0000256" key="6">
    <source>
        <dbReference type="ARBA" id="ARBA00023163"/>
    </source>
</evidence>
<dbReference type="SMART" id="SM00316">
    <property type="entry name" value="S1"/>
    <property type="match status" value="1"/>
</dbReference>
<dbReference type="HAMAP" id="MF_00945_B">
    <property type="entry name" value="NusA_B"/>
    <property type="match status" value="1"/>
</dbReference>
<comment type="similarity">
    <text evidence="7">Belongs to the NusA family.</text>
</comment>
<comment type="caution">
    <text evidence="10">The sequence shown here is derived from an EMBL/GenBank/DDBJ whole genome shotgun (WGS) entry which is preliminary data.</text>
</comment>
<dbReference type="CDD" id="cd04455">
    <property type="entry name" value="S1_NusA"/>
    <property type="match status" value="1"/>
</dbReference>
<accession>A0A9D1FKN7</accession>
<evidence type="ECO:0000313" key="10">
    <source>
        <dbReference type="EMBL" id="HIS74970.1"/>
    </source>
</evidence>
<keyword evidence="5 7" id="KW-0805">Transcription regulation</keyword>
<dbReference type="PANTHER" id="PTHR22648:SF0">
    <property type="entry name" value="TRANSCRIPTION TERMINATION_ANTITERMINATION PROTEIN NUSA"/>
    <property type="match status" value="1"/>
</dbReference>
<dbReference type="Pfam" id="PF13184">
    <property type="entry name" value="KH_NusA_1st"/>
    <property type="match status" value="1"/>
</dbReference>
<dbReference type="InterPro" id="IPR010213">
    <property type="entry name" value="TF_NusA"/>
</dbReference>
<evidence type="ECO:0000256" key="2">
    <source>
        <dbReference type="ARBA" id="ARBA00022490"/>
    </source>
</evidence>
<sequence length="406" mass="45918">MIKIGTALFEAAEQLEREKGISKDVLVSSLCDALVAAYKKHIRDKDAENVEAILDETTGEIGVFRTKVVVSEVENEDLEISLEDAKEIDEEVELDDEVKIEVTPENFGRIAAQSAKQVITQRIREAERKLVLDEFMSKKGTLITGIIQRRDDRNVIVNIGKTDAIMPSREQIPGEYYKPGNRIRVFVLDVKETSRLPQVIVSQAHPEIVRELFELEVPEIEDGIVEIKSIAREAGFRTKLAVWSNDPSVDSVGACIGPRGSRIQTIVGELKNEKIDIVRYSQDPVEYIVNALSPARIISVDILSDDENKKEVFVIVPDDQLSLAIGREGQNVRLAHRLTGWKIDIKSETQARAMEDERERQMLEEMKAQQEEQNVPEQENEEQVQEVAQEAEPQEEHNEQTEVENA</sequence>
<reference evidence="10" key="2">
    <citation type="journal article" date="2021" name="PeerJ">
        <title>Extensive microbial diversity within the chicken gut microbiome revealed by metagenomics and culture.</title>
        <authorList>
            <person name="Gilroy R."/>
            <person name="Ravi A."/>
            <person name="Getino M."/>
            <person name="Pursley I."/>
            <person name="Horton D.L."/>
            <person name="Alikhan N.F."/>
            <person name="Baker D."/>
            <person name="Gharbi K."/>
            <person name="Hall N."/>
            <person name="Watson M."/>
            <person name="Adriaenssens E.M."/>
            <person name="Foster-Nyarko E."/>
            <person name="Jarju S."/>
            <person name="Secka A."/>
            <person name="Antonio M."/>
            <person name="Oren A."/>
            <person name="Chaudhuri R.R."/>
            <person name="La Ragione R."/>
            <person name="Hildebrand F."/>
            <person name="Pallen M.J."/>
        </authorList>
    </citation>
    <scope>NUCLEOTIDE SEQUENCE</scope>
    <source>
        <strain evidence="10">CHK152-2871</strain>
    </source>
</reference>
<protein>
    <recommendedName>
        <fullName evidence="7">Transcription termination/antitermination protein NusA</fullName>
    </recommendedName>
</protein>
<proteinExistence type="inferred from homology"/>
<dbReference type="Gene3D" id="3.30.300.20">
    <property type="match status" value="2"/>
</dbReference>
<dbReference type="Pfam" id="PF08529">
    <property type="entry name" value="NusA_N"/>
    <property type="match status" value="1"/>
</dbReference>
<dbReference type="CDD" id="cd22529">
    <property type="entry name" value="KH-II_NusA_rpt2"/>
    <property type="match status" value="1"/>
</dbReference>
<evidence type="ECO:0000256" key="3">
    <source>
        <dbReference type="ARBA" id="ARBA00022814"/>
    </source>
</evidence>
<dbReference type="PROSITE" id="PS50084">
    <property type="entry name" value="KH_TYPE_1"/>
    <property type="match status" value="1"/>
</dbReference>
<comment type="function">
    <text evidence="7">Participates in both transcription termination and antitermination.</text>
</comment>
<comment type="subcellular location">
    <subcellularLocation>
        <location evidence="7">Cytoplasm</location>
    </subcellularLocation>
</comment>
<feature type="domain" description="S1 motif" evidence="9">
    <location>
        <begin position="140"/>
        <end position="204"/>
    </location>
</feature>
<dbReference type="EMBL" id="DVJQ01000071">
    <property type="protein sequence ID" value="HIS74970.1"/>
    <property type="molecule type" value="Genomic_DNA"/>
</dbReference>
<evidence type="ECO:0000256" key="8">
    <source>
        <dbReference type="SAM" id="MobiDB-lite"/>
    </source>
</evidence>
<dbReference type="GO" id="GO:0006353">
    <property type="term" value="P:DNA-templated transcription termination"/>
    <property type="evidence" value="ECO:0007669"/>
    <property type="project" value="UniProtKB-UniRule"/>
</dbReference>
<dbReference type="GO" id="GO:0003700">
    <property type="term" value="F:DNA-binding transcription factor activity"/>
    <property type="evidence" value="ECO:0007669"/>
    <property type="project" value="InterPro"/>
</dbReference>
<dbReference type="InterPro" id="IPR013735">
    <property type="entry name" value="TF_NusA_N"/>
</dbReference>
<evidence type="ECO:0000256" key="7">
    <source>
        <dbReference type="HAMAP-Rule" id="MF_00945"/>
    </source>
</evidence>
<dbReference type="InterPro" id="IPR012340">
    <property type="entry name" value="NA-bd_OB-fold"/>
</dbReference>
<dbReference type="SUPFAM" id="SSF69705">
    <property type="entry name" value="Transcription factor NusA, N-terminal domain"/>
    <property type="match status" value="1"/>
</dbReference>
<organism evidence="10 11">
    <name type="scientific">Candidatus Galligastranaerophilus intestinavium</name>
    <dbReference type="NCBI Taxonomy" id="2840836"/>
    <lineage>
        <taxon>Bacteria</taxon>
        <taxon>Candidatus Galligastranaerophilus</taxon>
    </lineage>
</organism>
<dbReference type="Proteomes" id="UP000886865">
    <property type="component" value="Unassembled WGS sequence"/>
</dbReference>
<dbReference type="InterPro" id="IPR003029">
    <property type="entry name" value="S1_domain"/>
</dbReference>
<feature type="compositionally biased region" description="Basic and acidic residues" evidence="8">
    <location>
        <begin position="356"/>
        <end position="370"/>
    </location>
</feature>
<dbReference type="InterPro" id="IPR009019">
    <property type="entry name" value="KH_sf_prok-type"/>
</dbReference>
<dbReference type="SUPFAM" id="SSF50249">
    <property type="entry name" value="Nucleic acid-binding proteins"/>
    <property type="match status" value="1"/>
</dbReference>
<keyword evidence="1 7" id="KW-0806">Transcription termination</keyword>
<dbReference type="CDD" id="cd02134">
    <property type="entry name" value="KH-II_NusA_rpt1"/>
    <property type="match status" value="1"/>
</dbReference>
<dbReference type="FunFam" id="3.30.300.20:FF:000002">
    <property type="entry name" value="Transcription termination/antitermination protein NusA"/>
    <property type="match status" value="1"/>
</dbReference>
<comment type="subunit">
    <text evidence="7">Monomer. Binds directly to the core enzyme of the DNA-dependent RNA polymerase and to nascent RNA.</text>
</comment>
<evidence type="ECO:0000259" key="9">
    <source>
        <dbReference type="PROSITE" id="PS50126"/>
    </source>
</evidence>
<dbReference type="InterPro" id="IPR030842">
    <property type="entry name" value="TF_NusA_bacterial"/>
</dbReference>
<dbReference type="Pfam" id="PF00575">
    <property type="entry name" value="S1"/>
    <property type="match status" value="1"/>
</dbReference>
<dbReference type="PANTHER" id="PTHR22648">
    <property type="entry name" value="TRANSCRIPTION TERMINATION FACTOR NUSA"/>
    <property type="match status" value="1"/>
</dbReference>
<dbReference type="InterPro" id="IPR025249">
    <property type="entry name" value="TF_NusA_KH_1st"/>
</dbReference>
<dbReference type="Gene3D" id="3.30.1480.10">
    <property type="entry name" value="NusA, N-terminal domain"/>
    <property type="match status" value="1"/>
</dbReference>
<evidence type="ECO:0000256" key="1">
    <source>
        <dbReference type="ARBA" id="ARBA00022472"/>
    </source>
</evidence>
<dbReference type="PROSITE" id="PS50126">
    <property type="entry name" value="S1"/>
    <property type="match status" value="1"/>
</dbReference>
<keyword evidence="4 7" id="KW-0694">RNA-binding</keyword>
<keyword evidence="6 7" id="KW-0804">Transcription</keyword>
<evidence type="ECO:0000256" key="5">
    <source>
        <dbReference type="ARBA" id="ARBA00023015"/>
    </source>
</evidence>
<dbReference type="SMART" id="SM00322">
    <property type="entry name" value="KH"/>
    <property type="match status" value="2"/>
</dbReference>
<dbReference type="GO" id="GO:0005829">
    <property type="term" value="C:cytosol"/>
    <property type="evidence" value="ECO:0007669"/>
    <property type="project" value="TreeGrafter"/>
</dbReference>
<dbReference type="AlphaFoldDB" id="A0A9D1FKN7"/>
<evidence type="ECO:0000313" key="11">
    <source>
        <dbReference type="Proteomes" id="UP000886865"/>
    </source>
</evidence>
<gene>
    <name evidence="7 10" type="primary">nusA</name>
    <name evidence="10" type="ORF">IAA86_08135</name>
</gene>
<feature type="region of interest" description="Disordered" evidence="8">
    <location>
        <begin position="356"/>
        <end position="406"/>
    </location>
</feature>
<keyword evidence="2 7" id="KW-0963">Cytoplasm</keyword>
<dbReference type="FunFam" id="3.30.300.20:FF:000005">
    <property type="entry name" value="Transcription termination/antitermination protein NusA"/>
    <property type="match status" value="1"/>
</dbReference>
<keyword evidence="3 7" id="KW-0889">Transcription antitermination</keyword>
<name>A0A9D1FKN7_9BACT</name>
<dbReference type="NCBIfam" id="TIGR01953">
    <property type="entry name" value="NusA"/>
    <property type="match status" value="1"/>
</dbReference>